<dbReference type="InterPro" id="IPR004045">
    <property type="entry name" value="Glutathione_S-Trfase_N"/>
</dbReference>
<dbReference type="InterPro" id="IPR036249">
    <property type="entry name" value="Thioredoxin-like_sf"/>
</dbReference>
<dbReference type="PANTHER" id="PTHR44051">
    <property type="entry name" value="GLUTATHIONE S-TRANSFERASE-RELATED"/>
    <property type="match status" value="1"/>
</dbReference>
<dbReference type="PROSITE" id="PS50405">
    <property type="entry name" value="GST_CTER"/>
    <property type="match status" value="1"/>
</dbReference>
<sequence length="201" mass="22675">MKLYTKAGACSLSPHIILRETGLDFTLINVDLKARTTEQGEDYLTINPKGQVPALQLDDGSVLTEGQAIVQYLADLKPDRHLLEPTGNMARYRTLEWLSYISSELHKSFSPLFRPGTSDEMKQQCRSVLEQKFRYVDSMLPDQCWLTGNYFTVADAYLFTVLRWGHALKLNLAELAALEAWRQRVAQRPAVIAALQAEGLS</sequence>
<dbReference type="InterPro" id="IPR040079">
    <property type="entry name" value="Glutathione_S-Trfase"/>
</dbReference>
<dbReference type="RefSeq" id="WP_078002237.1">
    <property type="nucleotide sequence ID" value="NZ_MRUL01000004.1"/>
</dbReference>
<dbReference type="InterPro" id="IPR036282">
    <property type="entry name" value="Glutathione-S-Trfase_C_sf"/>
</dbReference>
<dbReference type="NCBIfam" id="NF007831">
    <property type="entry name" value="PRK10542.1"/>
    <property type="match status" value="1"/>
</dbReference>
<keyword evidence="3" id="KW-0808">Transferase</keyword>
<dbReference type="OrthoDB" id="8772754at2"/>
<dbReference type="SFLD" id="SFLDG00358">
    <property type="entry name" value="Main_(cytGST)"/>
    <property type="match status" value="1"/>
</dbReference>
<dbReference type="CDD" id="cd03057">
    <property type="entry name" value="GST_N_Beta"/>
    <property type="match status" value="1"/>
</dbReference>
<dbReference type="SUPFAM" id="SSF52833">
    <property type="entry name" value="Thioredoxin-like"/>
    <property type="match status" value="1"/>
</dbReference>
<dbReference type="Pfam" id="PF13409">
    <property type="entry name" value="GST_N_2"/>
    <property type="match status" value="1"/>
</dbReference>
<evidence type="ECO:0000259" key="1">
    <source>
        <dbReference type="PROSITE" id="PS50404"/>
    </source>
</evidence>
<dbReference type="SFLD" id="SFLDS00019">
    <property type="entry name" value="Glutathione_Transferase_(cytos"/>
    <property type="match status" value="1"/>
</dbReference>
<accession>A0A1S8YNU2</accession>
<dbReference type="STRING" id="1926881.BTJ39_08405"/>
<dbReference type="CDD" id="cd03188">
    <property type="entry name" value="GST_C_Beta"/>
    <property type="match status" value="1"/>
</dbReference>
<gene>
    <name evidence="3" type="ORF">BTJ39_08405</name>
</gene>
<dbReference type="InterPro" id="IPR010987">
    <property type="entry name" value="Glutathione-S-Trfase_C-like"/>
</dbReference>
<dbReference type="PANTHER" id="PTHR44051:SF8">
    <property type="entry name" value="GLUTATHIONE S-TRANSFERASE GSTA"/>
    <property type="match status" value="1"/>
</dbReference>
<dbReference type="Proteomes" id="UP000190667">
    <property type="component" value="Unassembled WGS sequence"/>
</dbReference>
<dbReference type="Gene3D" id="3.40.30.10">
    <property type="entry name" value="Glutaredoxin"/>
    <property type="match status" value="1"/>
</dbReference>
<dbReference type="InterPro" id="IPR004046">
    <property type="entry name" value="GST_C"/>
</dbReference>
<comment type="caution">
    <text evidence="3">The sequence shown here is derived from an EMBL/GenBank/DDBJ whole genome shotgun (WGS) entry which is preliminary data.</text>
</comment>
<dbReference type="AlphaFoldDB" id="A0A1S8YNU2"/>
<dbReference type="Gene3D" id="1.20.1050.10">
    <property type="match status" value="1"/>
</dbReference>
<dbReference type="GO" id="GO:0016740">
    <property type="term" value="F:transferase activity"/>
    <property type="evidence" value="ECO:0007669"/>
    <property type="project" value="UniProtKB-KW"/>
</dbReference>
<organism evidence="3 4">
    <name type="scientific">Izhakiella australiensis</name>
    <dbReference type="NCBI Taxonomy" id="1926881"/>
    <lineage>
        <taxon>Bacteria</taxon>
        <taxon>Pseudomonadati</taxon>
        <taxon>Pseudomonadota</taxon>
        <taxon>Gammaproteobacteria</taxon>
        <taxon>Enterobacterales</taxon>
        <taxon>Erwiniaceae</taxon>
        <taxon>Izhakiella</taxon>
    </lineage>
</organism>
<dbReference type="Pfam" id="PF00043">
    <property type="entry name" value="GST_C"/>
    <property type="match status" value="1"/>
</dbReference>
<evidence type="ECO:0000259" key="2">
    <source>
        <dbReference type="PROSITE" id="PS50405"/>
    </source>
</evidence>
<dbReference type="SUPFAM" id="SSF47616">
    <property type="entry name" value="GST C-terminal domain-like"/>
    <property type="match status" value="1"/>
</dbReference>
<dbReference type="SFLD" id="SFLDG01150">
    <property type="entry name" value="Main.1:_Beta-like"/>
    <property type="match status" value="1"/>
</dbReference>
<evidence type="ECO:0000313" key="3">
    <source>
        <dbReference type="EMBL" id="OON40426.1"/>
    </source>
</evidence>
<reference evidence="3 4" key="1">
    <citation type="submission" date="2016-12" db="EMBL/GenBank/DDBJ databases">
        <title>Izhakiella australiana sp. nov. of genus Izhakiella isolated from Australian desert.</title>
        <authorList>
            <person name="Ji M."/>
        </authorList>
    </citation>
    <scope>NUCLEOTIDE SEQUENCE [LARGE SCALE GENOMIC DNA]</scope>
    <source>
        <strain evidence="3 4">D4N98</strain>
    </source>
</reference>
<feature type="domain" description="GST N-terminal" evidence="1">
    <location>
        <begin position="1"/>
        <end position="81"/>
    </location>
</feature>
<feature type="domain" description="GST C-terminal" evidence="2">
    <location>
        <begin position="87"/>
        <end position="201"/>
    </location>
</feature>
<keyword evidence="4" id="KW-1185">Reference proteome</keyword>
<evidence type="ECO:0000313" key="4">
    <source>
        <dbReference type="Proteomes" id="UP000190667"/>
    </source>
</evidence>
<dbReference type="EMBL" id="MRUL01000004">
    <property type="protein sequence ID" value="OON40426.1"/>
    <property type="molecule type" value="Genomic_DNA"/>
</dbReference>
<name>A0A1S8YNU2_9GAMM</name>
<proteinExistence type="predicted"/>
<dbReference type="PROSITE" id="PS50404">
    <property type="entry name" value="GST_NTER"/>
    <property type="match status" value="1"/>
</dbReference>
<protein>
    <submittedName>
        <fullName evidence="3">Glutathione transferase GstA</fullName>
    </submittedName>
</protein>